<evidence type="ECO:0000313" key="3">
    <source>
        <dbReference type="EMBL" id="PSJ99587.1"/>
    </source>
</evidence>
<keyword evidence="4" id="KW-1185">Reference proteome</keyword>
<dbReference type="InterPro" id="IPR027954">
    <property type="entry name" value="Transcobalamin-like_C"/>
</dbReference>
<proteinExistence type="predicted"/>
<dbReference type="Proteomes" id="UP000240419">
    <property type="component" value="Unassembled WGS sequence"/>
</dbReference>
<protein>
    <recommendedName>
        <fullName evidence="2">SLH domain-containing protein</fullName>
    </recommendedName>
</protein>
<evidence type="ECO:0000313" key="4">
    <source>
        <dbReference type="Proteomes" id="UP000240419"/>
    </source>
</evidence>
<comment type="caution">
    <text evidence="3">The sequence shown here is derived from an EMBL/GenBank/DDBJ whole genome shotgun (WGS) entry which is preliminary data.</text>
</comment>
<dbReference type="InterPro" id="IPR001119">
    <property type="entry name" value="SLH_dom"/>
</dbReference>
<name>A0A2P7VK35_9BACL</name>
<sequence>MSLRRLAARLLILTVFCLSFLQGNVSAASKDATISAKQNDRMVVISGETSTEDPAYVPLLVIDARGQAIYFQDVVGKGAPFTVSFEIPDEVAKGMAVATLFSKTKTSHSFPIRSISQEHEKIKVTFSITGYKGEEIFEKRKLSVEEGISVFQLLQYASELEDFPIEYEDGNQDGHDVYIVSIDGLAEFDKGPKSGWVYKVNGEGPQVAVDRYYLEDDAKVEFLYTADLGKTELGENADSSTIIYQISSSTLFDNAMHQLQYTSTGEQIVDVVMNVLYDLTVLNEEEQQKHMPDVATLFQAAHERAATMIAKDADAVSSVTINERQVKELLEEQAIFRIKLGEHLVNMPRFQPFLTELKPTLVVALPNEESLQSAELFFDEYAWKHLLLSKVPVIAAKGNWRTTITPVQPSNSHSLSYKFRFHDGAEQSKQLENLQTRDGKDPFPLTSGYRITTTQPAAGLIAIDWPMSNTIEAGMWPTLYQRPNEQGQWLLTTTYLQVAKNRVTGKIGTHTGDVAVLAIEPSYQDLWELPAHQSWIKEPILALSAIGVMEGQGEGTFGLNDPVTREELLETLQQLRGGDNVDNPAMTQKIQTPLKRVDVAQLLVKESGVSQEVSKPMNVFVDEKEIAPEAKAATQIVLAKGWMTGRSDGRFDPYALVTRQEIAVILYRYWKETAGVKKE</sequence>
<evidence type="ECO:0000259" key="2">
    <source>
        <dbReference type="PROSITE" id="PS51272"/>
    </source>
</evidence>
<dbReference type="EMBL" id="PXZM01000003">
    <property type="protein sequence ID" value="PSJ99587.1"/>
    <property type="molecule type" value="Genomic_DNA"/>
</dbReference>
<dbReference type="OrthoDB" id="2356646at2"/>
<dbReference type="AlphaFoldDB" id="A0A2P7VK35"/>
<dbReference type="PROSITE" id="PS51272">
    <property type="entry name" value="SLH"/>
    <property type="match status" value="2"/>
</dbReference>
<feature type="signal peptide" evidence="1">
    <location>
        <begin position="1"/>
        <end position="27"/>
    </location>
</feature>
<feature type="domain" description="SLH" evidence="2">
    <location>
        <begin position="617"/>
        <end position="679"/>
    </location>
</feature>
<accession>A0A2P7VK35</accession>
<dbReference type="Pfam" id="PF00395">
    <property type="entry name" value="SLH"/>
    <property type="match status" value="1"/>
</dbReference>
<evidence type="ECO:0000256" key="1">
    <source>
        <dbReference type="SAM" id="SignalP"/>
    </source>
</evidence>
<organism evidence="3 4">
    <name type="scientific">Brevibacillus fortis</name>
    <dbReference type="NCBI Taxonomy" id="2126352"/>
    <lineage>
        <taxon>Bacteria</taxon>
        <taxon>Bacillati</taxon>
        <taxon>Bacillota</taxon>
        <taxon>Bacilli</taxon>
        <taxon>Bacillales</taxon>
        <taxon>Paenibacillaceae</taxon>
        <taxon>Brevibacillus</taxon>
    </lineage>
</organism>
<dbReference type="RefSeq" id="WP_106837338.1">
    <property type="nucleotide sequence ID" value="NZ_JBCNIW010000016.1"/>
</dbReference>
<reference evidence="3 4" key="1">
    <citation type="submission" date="2018-03" db="EMBL/GenBank/DDBJ databases">
        <title>Brevisbacillus phylogenomics.</title>
        <authorList>
            <person name="Dunlap C."/>
        </authorList>
    </citation>
    <scope>NUCLEOTIDE SEQUENCE [LARGE SCALE GENOMIC DNA]</scope>
    <source>
        <strain evidence="3 4">NRRL NRS-1210</strain>
    </source>
</reference>
<gene>
    <name evidence="3" type="ORF">C7R93_02610</name>
</gene>
<feature type="chain" id="PRO_5015180009" description="SLH domain-containing protein" evidence="1">
    <location>
        <begin position="28"/>
        <end position="679"/>
    </location>
</feature>
<dbReference type="Pfam" id="PF14478">
    <property type="entry name" value="DUF4430"/>
    <property type="match status" value="1"/>
</dbReference>
<keyword evidence="1" id="KW-0732">Signal</keyword>
<dbReference type="Gene3D" id="2.170.130.30">
    <property type="match status" value="1"/>
</dbReference>
<feature type="domain" description="SLH" evidence="2">
    <location>
        <begin position="520"/>
        <end position="586"/>
    </location>
</feature>